<keyword evidence="4" id="KW-1185">Reference proteome</keyword>
<evidence type="ECO:0000313" key="3">
    <source>
        <dbReference type="EMBL" id="CAI9170559.1"/>
    </source>
</evidence>
<protein>
    <submittedName>
        <fullName evidence="3">Uncharacterized protein</fullName>
    </submittedName>
</protein>
<dbReference type="EMBL" id="OX459939">
    <property type="protein sequence ID" value="CAI9170559.1"/>
    <property type="molecule type" value="Genomic_DNA"/>
</dbReference>
<gene>
    <name evidence="3" type="ORF">MRATA1EN1_LOCUS19521</name>
</gene>
<keyword evidence="2" id="KW-1133">Transmembrane helix</keyword>
<feature type="transmembrane region" description="Helical" evidence="2">
    <location>
        <begin position="118"/>
        <end position="138"/>
    </location>
</feature>
<name>A0ABN8Z9Z4_RANTA</name>
<sequence length="139" mass="15067">MFIKRMLMAPCRSPSVSIHACGAAARCSQRGRGQPTHPRGTHGPQNGSPPTPNCDDFAKMKVLFIYPLRSGEPMSLFLILATYLGENKSFFLASLMATEERTSLRGPLPVGAGAQGPPVAWALLPMASFLLMNMLFVLF</sequence>
<feature type="region of interest" description="Disordered" evidence="1">
    <location>
        <begin position="28"/>
        <end position="52"/>
    </location>
</feature>
<accession>A0ABN8Z9Z4</accession>
<proteinExistence type="predicted"/>
<dbReference type="Proteomes" id="UP001176941">
    <property type="component" value="Chromosome 3"/>
</dbReference>
<organism evidence="3 4">
    <name type="scientific">Rangifer tarandus platyrhynchus</name>
    <name type="common">Svalbard reindeer</name>
    <dbReference type="NCBI Taxonomy" id="3082113"/>
    <lineage>
        <taxon>Eukaryota</taxon>
        <taxon>Metazoa</taxon>
        <taxon>Chordata</taxon>
        <taxon>Craniata</taxon>
        <taxon>Vertebrata</taxon>
        <taxon>Euteleostomi</taxon>
        <taxon>Mammalia</taxon>
        <taxon>Eutheria</taxon>
        <taxon>Laurasiatheria</taxon>
        <taxon>Artiodactyla</taxon>
        <taxon>Ruminantia</taxon>
        <taxon>Pecora</taxon>
        <taxon>Cervidae</taxon>
        <taxon>Odocoileinae</taxon>
        <taxon>Rangifer</taxon>
    </lineage>
</organism>
<keyword evidence="2" id="KW-0472">Membrane</keyword>
<evidence type="ECO:0000313" key="4">
    <source>
        <dbReference type="Proteomes" id="UP001176941"/>
    </source>
</evidence>
<keyword evidence="2" id="KW-0812">Transmembrane</keyword>
<evidence type="ECO:0000256" key="1">
    <source>
        <dbReference type="SAM" id="MobiDB-lite"/>
    </source>
</evidence>
<reference evidence="3" key="1">
    <citation type="submission" date="2023-04" db="EMBL/GenBank/DDBJ databases">
        <authorList>
            <consortium name="ELIXIR-Norway"/>
        </authorList>
    </citation>
    <scope>NUCLEOTIDE SEQUENCE [LARGE SCALE GENOMIC DNA]</scope>
</reference>
<evidence type="ECO:0000256" key="2">
    <source>
        <dbReference type="SAM" id="Phobius"/>
    </source>
</evidence>